<keyword evidence="1" id="KW-0805">Transcription regulation</keyword>
<dbReference type="Proteomes" id="UP000290365">
    <property type="component" value="Chromosome"/>
</dbReference>
<dbReference type="AlphaFoldDB" id="A0A4P6JQH6"/>
<keyword evidence="2" id="KW-0238">DNA-binding</keyword>
<dbReference type="PANTHER" id="PTHR30146">
    <property type="entry name" value="LACI-RELATED TRANSCRIPTIONAL REPRESSOR"/>
    <property type="match status" value="1"/>
</dbReference>
<dbReference type="InterPro" id="IPR028082">
    <property type="entry name" value="Peripla_BP_I"/>
</dbReference>
<gene>
    <name evidence="5" type="ORF">EPA93_16555</name>
</gene>
<dbReference type="CDD" id="cd01392">
    <property type="entry name" value="HTH_LacI"/>
    <property type="match status" value="1"/>
</dbReference>
<feature type="domain" description="HTH lacI-type" evidence="4">
    <location>
        <begin position="2"/>
        <end position="56"/>
    </location>
</feature>
<dbReference type="PROSITE" id="PS50932">
    <property type="entry name" value="HTH_LACI_2"/>
    <property type="match status" value="1"/>
</dbReference>
<keyword evidence="3" id="KW-0804">Transcription</keyword>
<accession>A0A4P6JQH6</accession>
<dbReference type="SUPFAM" id="SSF53822">
    <property type="entry name" value="Periplasmic binding protein-like I"/>
    <property type="match status" value="1"/>
</dbReference>
<dbReference type="RefSeq" id="WP_129888569.1">
    <property type="nucleotide sequence ID" value="NZ_CP035758.1"/>
</dbReference>
<evidence type="ECO:0000313" key="5">
    <source>
        <dbReference type="EMBL" id="QBD77513.1"/>
    </source>
</evidence>
<dbReference type="Gene3D" id="3.40.50.2300">
    <property type="match status" value="2"/>
</dbReference>
<proteinExistence type="predicted"/>
<dbReference type="InterPro" id="IPR010982">
    <property type="entry name" value="Lambda_DNA-bd_dom_sf"/>
</dbReference>
<keyword evidence="6" id="KW-1185">Reference proteome</keyword>
<dbReference type="SUPFAM" id="SSF47413">
    <property type="entry name" value="lambda repressor-like DNA-binding domains"/>
    <property type="match status" value="1"/>
</dbReference>
<organism evidence="5 6">
    <name type="scientific">Ktedonosporobacter rubrisoli</name>
    <dbReference type="NCBI Taxonomy" id="2509675"/>
    <lineage>
        <taxon>Bacteria</taxon>
        <taxon>Bacillati</taxon>
        <taxon>Chloroflexota</taxon>
        <taxon>Ktedonobacteria</taxon>
        <taxon>Ktedonobacterales</taxon>
        <taxon>Ktedonosporobacteraceae</taxon>
        <taxon>Ktedonosporobacter</taxon>
    </lineage>
</organism>
<evidence type="ECO:0000259" key="4">
    <source>
        <dbReference type="PROSITE" id="PS50932"/>
    </source>
</evidence>
<dbReference type="InterPro" id="IPR046335">
    <property type="entry name" value="LacI/GalR-like_sensor"/>
</dbReference>
<evidence type="ECO:0000256" key="2">
    <source>
        <dbReference type="ARBA" id="ARBA00023125"/>
    </source>
</evidence>
<sequence>MTTIYDIAKAAGVTAMTVSNVIRGKGSVSAATRERVMKYVQELGYQPNLVARSLSNGRTGVIGLVVPEMGNVFYSEATAIAERLAYARGMRIFVTTLSIEDKGAQLLNDLALRRVDGLIIASNSIAAQIIHSMSELHLPAVYCFWEADSQPVDYHVSFAFEEAGRLAAEHLLGLGHRRLGVVSYSHRLRFSGFKSALARHGVELPQEYICGGGSTPESGKIAGRKLLTLPERPTAIFATCDMVALGVMAAAWELGLRVPQDLSIVGHDDTELAAYATPPLTSIRIDKPAMLAASFDLLLAILADKKIVSPSPFPARLIVRSSSGPRPAGISD</sequence>
<dbReference type="Pfam" id="PF13377">
    <property type="entry name" value="Peripla_BP_3"/>
    <property type="match status" value="1"/>
</dbReference>
<dbReference type="Gene3D" id="1.10.260.40">
    <property type="entry name" value="lambda repressor-like DNA-binding domains"/>
    <property type="match status" value="1"/>
</dbReference>
<dbReference type="PANTHER" id="PTHR30146:SF153">
    <property type="entry name" value="LACTOSE OPERON REPRESSOR"/>
    <property type="match status" value="1"/>
</dbReference>
<evidence type="ECO:0000256" key="1">
    <source>
        <dbReference type="ARBA" id="ARBA00023015"/>
    </source>
</evidence>
<evidence type="ECO:0000313" key="6">
    <source>
        <dbReference type="Proteomes" id="UP000290365"/>
    </source>
</evidence>
<dbReference type="Pfam" id="PF00356">
    <property type="entry name" value="LacI"/>
    <property type="match status" value="1"/>
</dbReference>
<evidence type="ECO:0000256" key="3">
    <source>
        <dbReference type="ARBA" id="ARBA00023163"/>
    </source>
</evidence>
<reference evidence="5 6" key="1">
    <citation type="submission" date="2019-01" db="EMBL/GenBank/DDBJ databases">
        <title>Ktedonosporobacter rubrisoli SCAWS-G2.</title>
        <authorList>
            <person name="Huang Y."/>
            <person name="Yan B."/>
        </authorList>
    </citation>
    <scope>NUCLEOTIDE SEQUENCE [LARGE SCALE GENOMIC DNA]</scope>
    <source>
        <strain evidence="5 6">SCAWS-G2</strain>
    </source>
</reference>
<name>A0A4P6JQH6_KTERU</name>
<dbReference type="InterPro" id="IPR000843">
    <property type="entry name" value="HTH_LacI"/>
</dbReference>
<dbReference type="OrthoDB" id="269117at2"/>
<dbReference type="GO" id="GO:0000976">
    <property type="term" value="F:transcription cis-regulatory region binding"/>
    <property type="evidence" value="ECO:0007669"/>
    <property type="project" value="TreeGrafter"/>
</dbReference>
<dbReference type="SMART" id="SM00354">
    <property type="entry name" value="HTH_LACI"/>
    <property type="match status" value="1"/>
</dbReference>
<protein>
    <submittedName>
        <fullName evidence="5">LacI family transcriptional regulator</fullName>
    </submittedName>
</protein>
<dbReference type="PROSITE" id="PS00356">
    <property type="entry name" value="HTH_LACI_1"/>
    <property type="match status" value="1"/>
</dbReference>
<dbReference type="KEGG" id="kbs:EPA93_16555"/>
<dbReference type="EMBL" id="CP035758">
    <property type="protein sequence ID" value="QBD77513.1"/>
    <property type="molecule type" value="Genomic_DNA"/>
</dbReference>
<dbReference type="GO" id="GO:0003700">
    <property type="term" value="F:DNA-binding transcription factor activity"/>
    <property type="evidence" value="ECO:0007669"/>
    <property type="project" value="TreeGrafter"/>
</dbReference>